<name>A0A914E0N7_9BILA</name>
<evidence type="ECO:0000256" key="1">
    <source>
        <dbReference type="ARBA" id="ARBA00007824"/>
    </source>
</evidence>
<dbReference type="GO" id="GO:0070292">
    <property type="term" value="P:N-acylphosphatidylethanolamine metabolic process"/>
    <property type="evidence" value="ECO:0007669"/>
    <property type="project" value="TreeGrafter"/>
</dbReference>
<evidence type="ECO:0000256" key="2">
    <source>
        <dbReference type="ARBA" id="ARBA00022679"/>
    </source>
</evidence>
<dbReference type="Proteomes" id="UP000887540">
    <property type="component" value="Unplaced"/>
</dbReference>
<keyword evidence="3" id="KW-0378">Hydrolase</keyword>
<dbReference type="Gene3D" id="3.90.1720.10">
    <property type="entry name" value="endopeptidase domain like (from Nostoc punctiforme)"/>
    <property type="match status" value="2"/>
</dbReference>
<dbReference type="GO" id="GO:0008970">
    <property type="term" value="F:phospholipase A1 activity"/>
    <property type="evidence" value="ECO:0007669"/>
    <property type="project" value="TreeGrafter"/>
</dbReference>
<dbReference type="InterPro" id="IPR007053">
    <property type="entry name" value="LRAT_dom"/>
</dbReference>
<organism evidence="6 7">
    <name type="scientific">Acrobeloides nanus</name>
    <dbReference type="NCBI Taxonomy" id="290746"/>
    <lineage>
        <taxon>Eukaryota</taxon>
        <taxon>Metazoa</taxon>
        <taxon>Ecdysozoa</taxon>
        <taxon>Nematoda</taxon>
        <taxon>Chromadorea</taxon>
        <taxon>Rhabditida</taxon>
        <taxon>Tylenchina</taxon>
        <taxon>Cephalobomorpha</taxon>
        <taxon>Cephaloboidea</taxon>
        <taxon>Cephalobidae</taxon>
        <taxon>Acrobeloides</taxon>
    </lineage>
</organism>
<dbReference type="Pfam" id="PF04970">
    <property type="entry name" value="LRAT"/>
    <property type="match status" value="1"/>
</dbReference>
<dbReference type="InterPro" id="IPR051496">
    <property type="entry name" value="H-rev107_PLA/AT"/>
</dbReference>
<comment type="similarity">
    <text evidence="1">Belongs to the H-rev107 family.</text>
</comment>
<dbReference type="GO" id="GO:0005737">
    <property type="term" value="C:cytoplasm"/>
    <property type="evidence" value="ECO:0007669"/>
    <property type="project" value="TreeGrafter"/>
</dbReference>
<evidence type="ECO:0000256" key="4">
    <source>
        <dbReference type="ARBA" id="ARBA00023098"/>
    </source>
</evidence>
<dbReference type="GO" id="GO:0016410">
    <property type="term" value="F:N-acyltransferase activity"/>
    <property type="evidence" value="ECO:0007669"/>
    <property type="project" value="TreeGrafter"/>
</dbReference>
<dbReference type="AlphaFoldDB" id="A0A914E0N7"/>
<keyword evidence="6" id="KW-1185">Reference proteome</keyword>
<evidence type="ECO:0000259" key="5">
    <source>
        <dbReference type="Pfam" id="PF04970"/>
    </source>
</evidence>
<evidence type="ECO:0000313" key="6">
    <source>
        <dbReference type="Proteomes" id="UP000887540"/>
    </source>
</evidence>
<keyword evidence="2" id="KW-0808">Transferase</keyword>
<protein>
    <submittedName>
        <fullName evidence="7">LRAT domain-containing protein</fullName>
    </submittedName>
</protein>
<proteinExistence type="inferred from homology"/>
<sequence>MSKSVPLSDFGRAQPGDLIEENKFGYSHWMVYIGDDEVVEVGQGSTGKKEKDGYKIGTTWSYDLGEKNCEHFSKWCRYDIELCEQLAHANVEENGASVGLGKYEAGYASWKLPNAHIRFDEDEQKSVSMGVETSARVQSLKATVGPRIHGGLKHGKDGEYGVDAGVDLAKVSIGQIAAKVGPKANIGIIDDDGNGRAGVSAGIDVAQANIGRLNANVGLRADTGVVANDDNVGFQVLGTGVQIGRETKVSLFGMSLGWKF</sequence>
<evidence type="ECO:0000256" key="3">
    <source>
        <dbReference type="ARBA" id="ARBA00022801"/>
    </source>
</evidence>
<keyword evidence="4" id="KW-0443">Lipid metabolism</keyword>
<dbReference type="WBParaSite" id="ACRNAN_scaffold4822.g13752.t1">
    <property type="protein sequence ID" value="ACRNAN_scaffold4822.g13752.t1"/>
    <property type="gene ID" value="ACRNAN_scaffold4822.g13752"/>
</dbReference>
<reference evidence="7" key="1">
    <citation type="submission" date="2022-11" db="UniProtKB">
        <authorList>
            <consortium name="WormBaseParasite"/>
        </authorList>
    </citation>
    <scope>IDENTIFICATION</scope>
</reference>
<feature type="domain" description="LRAT" evidence="5">
    <location>
        <begin position="13"/>
        <end position="45"/>
    </location>
</feature>
<dbReference type="PANTHER" id="PTHR13943:SF77">
    <property type="entry name" value="LRAT DOMAIN-CONTAINING PROTEIN"/>
    <property type="match status" value="1"/>
</dbReference>
<accession>A0A914E0N7</accession>
<dbReference type="GO" id="GO:0004623">
    <property type="term" value="F:phospholipase A2 activity"/>
    <property type="evidence" value="ECO:0007669"/>
    <property type="project" value="TreeGrafter"/>
</dbReference>
<evidence type="ECO:0000313" key="7">
    <source>
        <dbReference type="WBParaSite" id="ACRNAN_scaffold4822.g13752.t1"/>
    </source>
</evidence>
<dbReference type="PANTHER" id="PTHR13943">
    <property type="entry name" value="HRAS-LIKE SUPPRESSOR - RELATED"/>
    <property type="match status" value="1"/>
</dbReference>